<dbReference type="SUPFAM" id="SSF55154">
    <property type="entry name" value="CYTH-like phosphatases"/>
    <property type="match status" value="1"/>
</dbReference>
<dbReference type="RefSeq" id="WP_110987243.1">
    <property type="nucleotide sequence ID" value="NZ_CAWNWM010000011.1"/>
</dbReference>
<gene>
    <name evidence="3" type="ORF">C1752_03847</name>
</gene>
<dbReference type="Pfam" id="PF01928">
    <property type="entry name" value="CYTH"/>
    <property type="match status" value="1"/>
</dbReference>
<dbReference type="PIRSF" id="PIRSF016487">
    <property type="entry name" value="CYTH_UCP016487"/>
    <property type="match status" value="1"/>
</dbReference>
<dbReference type="PROSITE" id="PS51707">
    <property type="entry name" value="CYTH"/>
    <property type="match status" value="1"/>
</dbReference>
<dbReference type="OrthoDB" id="9805588at2"/>
<dbReference type="EMBL" id="PQWO01000011">
    <property type="protein sequence ID" value="PZD72260.1"/>
    <property type="molecule type" value="Genomic_DNA"/>
</dbReference>
<proteinExistence type="predicted"/>
<dbReference type="InterPro" id="IPR012042">
    <property type="entry name" value="NeuTTM/CthTTM-like"/>
</dbReference>
<dbReference type="InterPro" id="IPR023577">
    <property type="entry name" value="CYTH_domain"/>
</dbReference>
<feature type="active site" description="Proton acceptor" evidence="1">
    <location>
        <position position="29"/>
    </location>
</feature>
<organism evidence="3 4">
    <name type="scientific">Acaryochloris thomasi RCC1774</name>
    <dbReference type="NCBI Taxonomy" id="1764569"/>
    <lineage>
        <taxon>Bacteria</taxon>
        <taxon>Bacillati</taxon>
        <taxon>Cyanobacteriota</taxon>
        <taxon>Cyanophyceae</taxon>
        <taxon>Acaryochloridales</taxon>
        <taxon>Acaryochloridaceae</taxon>
        <taxon>Acaryochloris</taxon>
        <taxon>Acaryochloris thomasi</taxon>
    </lineage>
</organism>
<dbReference type="GO" id="GO:0050355">
    <property type="term" value="F:inorganic triphosphate phosphatase activity"/>
    <property type="evidence" value="ECO:0007669"/>
    <property type="project" value="UniProtKB-EC"/>
</dbReference>
<name>A0A2W1JES4_9CYAN</name>
<dbReference type="SMART" id="SM01118">
    <property type="entry name" value="CYTH"/>
    <property type="match status" value="1"/>
</dbReference>
<dbReference type="AlphaFoldDB" id="A0A2W1JES4"/>
<dbReference type="InterPro" id="IPR033469">
    <property type="entry name" value="CYTH-like_dom_sf"/>
</dbReference>
<dbReference type="PANTHER" id="PTHR40114">
    <property type="entry name" value="SLR0698 PROTEIN"/>
    <property type="match status" value="1"/>
</dbReference>
<accession>A0A2W1JES4</accession>
<dbReference type="CDD" id="cd07891">
    <property type="entry name" value="CYTH-like_CthTTM-like_1"/>
    <property type="match status" value="1"/>
</dbReference>
<sequence>MALEIERKFLVTNDDWRLGCEGTVYIQGYVAATPKATVRVRVAGDLAYLTLKGKVVDLTRTEFEYPIPVADARQMLQQWCAPLVVEKTRYKIPLGDLVWEVDDFSGLNQGLVVAEVELLSSTQEIVKPAWLGEEVSHDARYYNSSLARMPYSAWSD</sequence>
<dbReference type="Gene3D" id="2.40.320.10">
    <property type="entry name" value="Hypothetical Protein Pfu-838710-001"/>
    <property type="match status" value="1"/>
</dbReference>
<reference evidence="3 4" key="1">
    <citation type="journal article" date="2018" name="Sci. Rep.">
        <title>A novel species of the marine cyanobacterium Acaryochloris with a unique pigment content and lifestyle.</title>
        <authorList>
            <person name="Partensky F."/>
            <person name="Six C."/>
            <person name="Ratin M."/>
            <person name="Garczarek L."/>
            <person name="Vaulot D."/>
            <person name="Probert I."/>
            <person name="Calteau A."/>
            <person name="Gourvil P."/>
            <person name="Marie D."/>
            <person name="Grebert T."/>
            <person name="Bouchier C."/>
            <person name="Le Panse S."/>
            <person name="Gachenot M."/>
            <person name="Rodriguez F."/>
            <person name="Garrido J.L."/>
        </authorList>
    </citation>
    <scope>NUCLEOTIDE SEQUENCE [LARGE SCALE GENOMIC DNA]</scope>
    <source>
        <strain evidence="3 4">RCC1774</strain>
    </source>
</reference>
<evidence type="ECO:0000313" key="4">
    <source>
        <dbReference type="Proteomes" id="UP000248857"/>
    </source>
</evidence>
<feature type="domain" description="CYTH" evidence="2">
    <location>
        <begin position="2"/>
        <end position="148"/>
    </location>
</feature>
<evidence type="ECO:0000259" key="2">
    <source>
        <dbReference type="PROSITE" id="PS51707"/>
    </source>
</evidence>
<dbReference type="Proteomes" id="UP000248857">
    <property type="component" value="Unassembled WGS sequence"/>
</dbReference>
<evidence type="ECO:0000313" key="3">
    <source>
        <dbReference type="EMBL" id="PZD72260.1"/>
    </source>
</evidence>
<keyword evidence="4" id="KW-1185">Reference proteome</keyword>
<keyword evidence="3" id="KW-0378">Hydrolase</keyword>
<protein>
    <submittedName>
        <fullName evidence="3">Inorganic triphosphatase</fullName>
        <ecNumber evidence="3">3.6.1.25</ecNumber>
    </submittedName>
</protein>
<dbReference type="PANTHER" id="PTHR40114:SF1">
    <property type="entry name" value="SLR0698 PROTEIN"/>
    <property type="match status" value="1"/>
</dbReference>
<dbReference type="EC" id="3.6.1.25" evidence="3"/>
<comment type="caution">
    <text evidence="3">The sequence shown here is derived from an EMBL/GenBank/DDBJ whole genome shotgun (WGS) entry which is preliminary data.</text>
</comment>
<evidence type="ECO:0000256" key="1">
    <source>
        <dbReference type="PIRSR" id="PIRSR016487-1"/>
    </source>
</evidence>